<evidence type="ECO:0000256" key="2">
    <source>
        <dbReference type="SAM" id="Phobius"/>
    </source>
</evidence>
<dbReference type="NCBIfam" id="TIGR01760">
    <property type="entry name" value="tape_meas_TP901"/>
    <property type="match status" value="1"/>
</dbReference>
<organism evidence="4 5">
    <name type="scientific">Mucilaginibacter gracilis</name>
    <dbReference type="NCBI Taxonomy" id="423350"/>
    <lineage>
        <taxon>Bacteria</taxon>
        <taxon>Pseudomonadati</taxon>
        <taxon>Bacteroidota</taxon>
        <taxon>Sphingobacteriia</taxon>
        <taxon>Sphingobacteriales</taxon>
        <taxon>Sphingobacteriaceae</taxon>
        <taxon>Mucilaginibacter</taxon>
    </lineage>
</organism>
<keyword evidence="1" id="KW-1188">Viral release from host cell</keyword>
<feature type="domain" description="Phage tail tape measure protein" evidence="3">
    <location>
        <begin position="131"/>
        <end position="306"/>
    </location>
</feature>
<protein>
    <submittedName>
        <fullName evidence="4">TP901 family phage tail tape measure protein</fullName>
    </submittedName>
</protein>
<feature type="transmembrane region" description="Helical" evidence="2">
    <location>
        <begin position="457"/>
        <end position="478"/>
    </location>
</feature>
<dbReference type="RefSeq" id="WP_121198723.1">
    <property type="nucleotide sequence ID" value="NZ_RBKU01000001.1"/>
</dbReference>
<keyword evidence="5" id="KW-1185">Reference proteome</keyword>
<accession>A0A495J3M1</accession>
<dbReference type="OrthoDB" id="1219342at2"/>
<dbReference type="PANTHER" id="PTHR37813">
    <property type="entry name" value="FELS-2 PROPHAGE PROTEIN"/>
    <property type="match status" value="1"/>
</dbReference>
<dbReference type="Proteomes" id="UP000268007">
    <property type="component" value="Unassembled WGS sequence"/>
</dbReference>
<feature type="transmembrane region" description="Helical" evidence="2">
    <location>
        <begin position="402"/>
        <end position="420"/>
    </location>
</feature>
<dbReference type="PANTHER" id="PTHR37813:SF1">
    <property type="entry name" value="FELS-2 PROPHAGE PROTEIN"/>
    <property type="match status" value="1"/>
</dbReference>
<keyword evidence="2" id="KW-0472">Membrane</keyword>
<name>A0A495J3M1_9SPHI</name>
<dbReference type="InterPro" id="IPR010090">
    <property type="entry name" value="Phage_tape_meas"/>
</dbReference>
<keyword evidence="2" id="KW-0812">Transmembrane</keyword>
<sequence>MDGSARVSLYLELKDRIKAGMGRARQYVNDNVSAMKEQFNSLKTSQTQAFSAMESQIPGLSNALKMLVNPYALLTAGVLALGGAYYNAANSALNWEAKMAEINVTAQETPAGLKKISDELKEIAGRNVAPFEQVGDGFNRILSAGLTVKQSMEALEPTLRAAKAGFTDVETAATAGVSVMNASGESIKTVWDVVYATVNKGNANFKNVANYLPKIVANATAAGFSLQETAGAWAYLTDTLQPEQATTTLMNMFKQLASPTVTKNFKDIGIQVYDTQGKMKPLVQIIDLVKHRLDGLSDRKKNSILGGLGLDNESHEALTILLKDTGKLNDIIKFTTNSAGQLDDSYKNATQSTDSWHIILNKIGIAFETIGETALPIINSVGDALLNCGKVVNKTFEIIKDLAMGIGIAAAALAVLYPSVLVYTGALVLNGIATAGLTIATYALTAAQWLLNVALDANPIGLVIMAIGALVAGFIYAYDHCEKFRAGIMGIIEVAKILMDLVVGFGKTLLGAFTLNPALVKEGLNQGAAALTSIMSGGITKAFNKGYSDSIAANVSAPAAAGTKDAFTGKKTTTKPVKKDNKLEADSENKITGGSKQVHNITVNFNKEIVGSINAANTPGLKGMNAQDIEKWVSDLIERTIRNLETSYS</sequence>
<dbReference type="Pfam" id="PF10145">
    <property type="entry name" value="PhageMin_Tail"/>
    <property type="match status" value="1"/>
</dbReference>
<proteinExistence type="predicted"/>
<evidence type="ECO:0000313" key="4">
    <source>
        <dbReference type="EMBL" id="RKR83202.1"/>
    </source>
</evidence>
<evidence type="ECO:0000313" key="5">
    <source>
        <dbReference type="Proteomes" id="UP000268007"/>
    </source>
</evidence>
<reference evidence="4 5" key="1">
    <citation type="submission" date="2018-10" db="EMBL/GenBank/DDBJ databases">
        <title>Genomic Encyclopedia of Archaeal and Bacterial Type Strains, Phase II (KMG-II): from individual species to whole genera.</title>
        <authorList>
            <person name="Goeker M."/>
        </authorList>
    </citation>
    <scope>NUCLEOTIDE SEQUENCE [LARGE SCALE GENOMIC DNA]</scope>
    <source>
        <strain evidence="4 5">DSM 18602</strain>
    </source>
</reference>
<feature type="transmembrane region" description="Helical" evidence="2">
    <location>
        <begin position="427"/>
        <end position="451"/>
    </location>
</feature>
<gene>
    <name evidence="4" type="ORF">BDD43_3404</name>
</gene>
<evidence type="ECO:0000256" key="1">
    <source>
        <dbReference type="ARBA" id="ARBA00022612"/>
    </source>
</evidence>
<dbReference type="EMBL" id="RBKU01000001">
    <property type="protein sequence ID" value="RKR83202.1"/>
    <property type="molecule type" value="Genomic_DNA"/>
</dbReference>
<keyword evidence="2" id="KW-1133">Transmembrane helix</keyword>
<dbReference type="AlphaFoldDB" id="A0A495J3M1"/>
<evidence type="ECO:0000259" key="3">
    <source>
        <dbReference type="Pfam" id="PF10145"/>
    </source>
</evidence>
<comment type="caution">
    <text evidence="4">The sequence shown here is derived from an EMBL/GenBank/DDBJ whole genome shotgun (WGS) entry which is preliminary data.</text>
</comment>